<sequence length="95" mass="10937">ILIILDNASYHKKKTILAEIEKNLPNIQLYFLPEYSPDLNLAELVWHSAKEYISHRLFKSVEELKNLLNRLLNQGELIIRGGRKIKNKGNAAIAN</sequence>
<name>A0ABR8DJV9_9NOSO</name>
<feature type="non-terminal residue" evidence="2">
    <location>
        <position position="1"/>
    </location>
</feature>
<dbReference type="Pfam" id="PF13358">
    <property type="entry name" value="DDE_3"/>
    <property type="match status" value="1"/>
</dbReference>
<dbReference type="EMBL" id="JACJSI010000012">
    <property type="protein sequence ID" value="MBD2529671.1"/>
    <property type="molecule type" value="Genomic_DNA"/>
</dbReference>
<comment type="caution">
    <text evidence="2">The sequence shown here is derived from an EMBL/GenBank/DDBJ whole genome shotgun (WGS) entry which is preliminary data.</text>
</comment>
<dbReference type="Proteomes" id="UP000623440">
    <property type="component" value="Unassembled WGS sequence"/>
</dbReference>
<dbReference type="InterPro" id="IPR036397">
    <property type="entry name" value="RNaseH_sf"/>
</dbReference>
<evidence type="ECO:0000313" key="3">
    <source>
        <dbReference type="Proteomes" id="UP000623440"/>
    </source>
</evidence>
<reference evidence="2 3" key="1">
    <citation type="journal article" date="2020" name="ISME J.">
        <title>Comparative genomics reveals insights into cyanobacterial evolution and habitat adaptation.</title>
        <authorList>
            <person name="Chen M.Y."/>
            <person name="Teng W.K."/>
            <person name="Zhao L."/>
            <person name="Hu C.X."/>
            <person name="Zhou Y.K."/>
            <person name="Han B.P."/>
            <person name="Song L.R."/>
            <person name="Shu W.S."/>
        </authorList>
    </citation>
    <scope>NUCLEOTIDE SEQUENCE [LARGE SCALE GENOMIC DNA]</scope>
    <source>
        <strain evidence="2 3">FACHB-838</strain>
    </source>
</reference>
<gene>
    <name evidence="2" type="ORF">H6G97_08870</name>
</gene>
<accession>A0ABR8DJV9</accession>
<proteinExistence type="predicted"/>
<dbReference type="InterPro" id="IPR038717">
    <property type="entry name" value="Tc1-like_DDE_dom"/>
</dbReference>
<protein>
    <submittedName>
        <fullName evidence="2">Transposase</fullName>
    </submittedName>
</protein>
<keyword evidence="3" id="KW-1185">Reference proteome</keyword>
<evidence type="ECO:0000313" key="2">
    <source>
        <dbReference type="EMBL" id="MBD2529671.1"/>
    </source>
</evidence>
<organism evidence="2 3">
    <name type="scientific">Nostoc flagelliforme FACHB-838</name>
    <dbReference type="NCBI Taxonomy" id="2692904"/>
    <lineage>
        <taxon>Bacteria</taxon>
        <taxon>Bacillati</taxon>
        <taxon>Cyanobacteriota</taxon>
        <taxon>Cyanophyceae</taxon>
        <taxon>Nostocales</taxon>
        <taxon>Nostocaceae</taxon>
        <taxon>Nostoc</taxon>
    </lineage>
</organism>
<evidence type="ECO:0000259" key="1">
    <source>
        <dbReference type="Pfam" id="PF13358"/>
    </source>
</evidence>
<dbReference type="RefSeq" id="WP_190940255.1">
    <property type="nucleotide sequence ID" value="NZ_JACJSI010000012.1"/>
</dbReference>
<dbReference type="Gene3D" id="3.30.420.10">
    <property type="entry name" value="Ribonuclease H-like superfamily/Ribonuclease H"/>
    <property type="match status" value="1"/>
</dbReference>
<feature type="domain" description="Tc1-like transposase DDE" evidence="1">
    <location>
        <begin position="2"/>
        <end position="65"/>
    </location>
</feature>